<dbReference type="HAMAP" id="MF_00376">
    <property type="entry name" value="Dephospho_CoA_kinase"/>
    <property type="match status" value="1"/>
</dbReference>
<accession>A0A0D6JC76</accession>
<dbReference type="OrthoDB" id="9812943at2"/>
<dbReference type="KEGG" id="fil:BN1229_v1_1067"/>
<dbReference type="InterPro" id="IPR001977">
    <property type="entry name" value="Depp_CoAkinase"/>
</dbReference>
<keyword evidence="4 5" id="KW-0173">Coenzyme A biosynthesis</keyword>
<comment type="similarity">
    <text evidence="1 5">Belongs to the CoaE family.</text>
</comment>
<evidence type="ECO:0000256" key="5">
    <source>
        <dbReference type="HAMAP-Rule" id="MF_00376"/>
    </source>
</evidence>
<dbReference type="RefSeq" id="WP_046477142.1">
    <property type="nucleotide sequence ID" value="NZ_LN829118.1"/>
</dbReference>
<keyword evidence="5 7" id="KW-0418">Kinase</keyword>
<evidence type="ECO:0000256" key="6">
    <source>
        <dbReference type="NCBIfam" id="TIGR00152"/>
    </source>
</evidence>
<dbReference type="Pfam" id="PF01121">
    <property type="entry name" value="CoaE"/>
    <property type="match status" value="1"/>
</dbReference>
<dbReference type="PROSITE" id="PS51219">
    <property type="entry name" value="DPCK"/>
    <property type="match status" value="1"/>
</dbReference>
<dbReference type="InterPro" id="IPR027417">
    <property type="entry name" value="P-loop_NTPase"/>
</dbReference>
<dbReference type="SUPFAM" id="SSF52540">
    <property type="entry name" value="P-loop containing nucleoside triphosphate hydrolases"/>
    <property type="match status" value="1"/>
</dbReference>
<keyword evidence="3 5" id="KW-0067">ATP-binding</keyword>
<dbReference type="GO" id="GO:0015937">
    <property type="term" value="P:coenzyme A biosynthetic process"/>
    <property type="evidence" value="ECO:0007669"/>
    <property type="project" value="UniProtKB-UniRule"/>
</dbReference>
<evidence type="ECO:0000256" key="1">
    <source>
        <dbReference type="ARBA" id="ARBA00009018"/>
    </source>
</evidence>
<dbReference type="EC" id="2.7.1.24" evidence="5 6"/>
<dbReference type="AlphaFoldDB" id="A0A0D6JC76"/>
<keyword evidence="5 7" id="KW-0808">Transferase</keyword>
<evidence type="ECO:0000313" key="7">
    <source>
        <dbReference type="EMBL" id="CPR17023.1"/>
    </source>
</evidence>
<dbReference type="NCBIfam" id="TIGR00152">
    <property type="entry name" value="dephospho-CoA kinase"/>
    <property type="match status" value="1"/>
</dbReference>
<dbReference type="GO" id="GO:0004140">
    <property type="term" value="F:dephospho-CoA kinase activity"/>
    <property type="evidence" value="ECO:0007669"/>
    <property type="project" value="UniProtKB-UniRule"/>
</dbReference>
<proteinExistence type="inferred from homology"/>
<dbReference type="Proteomes" id="UP000033187">
    <property type="component" value="Chromosome 1"/>
</dbReference>
<comment type="function">
    <text evidence="5">Catalyzes the phosphorylation of the 3'-hydroxyl group of dephosphocoenzyme A to form coenzyme A.</text>
</comment>
<dbReference type="PANTHER" id="PTHR10695:SF46">
    <property type="entry name" value="BIFUNCTIONAL COENZYME A SYNTHASE-RELATED"/>
    <property type="match status" value="1"/>
</dbReference>
<evidence type="ECO:0000256" key="2">
    <source>
        <dbReference type="ARBA" id="ARBA00022741"/>
    </source>
</evidence>
<keyword evidence="8" id="KW-1185">Reference proteome</keyword>
<dbReference type="CDD" id="cd02022">
    <property type="entry name" value="DPCK"/>
    <property type="match status" value="1"/>
</dbReference>
<dbReference type="KEGG" id="fiy:BN1229_v1_1068"/>
<feature type="binding site" evidence="5">
    <location>
        <begin position="11"/>
        <end position="16"/>
    </location>
    <ligand>
        <name>ATP</name>
        <dbReference type="ChEBI" id="CHEBI:30616"/>
    </ligand>
</feature>
<organism evidence="7 8">
    <name type="scientific">Candidatus Filomicrobium marinum</name>
    <dbReference type="NCBI Taxonomy" id="1608628"/>
    <lineage>
        <taxon>Bacteria</taxon>
        <taxon>Pseudomonadati</taxon>
        <taxon>Pseudomonadota</taxon>
        <taxon>Alphaproteobacteria</taxon>
        <taxon>Hyphomicrobiales</taxon>
        <taxon>Hyphomicrobiaceae</taxon>
        <taxon>Filomicrobium</taxon>
    </lineage>
</organism>
<keyword evidence="2 5" id="KW-0547">Nucleotide-binding</keyword>
<gene>
    <name evidence="5 7" type="primary">coaE</name>
    <name evidence="7" type="ORF">YBN1229_v1_1068</name>
</gene>
<protein>
    <recommendedName>
        <fullName evidence="5 6">Dephospho-CoA kinase</fullName>
        <ecNumber evidence="5 6">2.7.1.24</ecNumber>
    </recommendedName>
    <alternativeName>
        <fullName evidence="5">Dephosphocoenzyme A kinase</fullName>
    </alternativeName>
</protein>
<dbReference type="EMBL" id="LN829119">
    <property type="protein sequence ID" value="CPR17023.1"/>
    <property type="molecule type" value="Genomic_DNA"/>
</dbReference>
<dbReference type="GO" id="GO:0005524">
    <property type="term" value="F:ATP binding"/>
    <property type="evidence" value="ECO:0007669"/>
    <property type="project" value="UniProtKB-UniRule"/>
</dbReference>
<comment type="subcellular location">
    <subcellularLocation>
        <location evidence="5">Cytoplasm</location>
    </subcellularLocation>
</comment>
<reference evidence="8" key="1">
    <citation type="submission" date="2015-02" db="EMBL/GenBank/DDBJ databases">
        <authorList>
            <person name="Chooi Y.-H."/>
        </authorList>
    </citation>
    <scope>NUCLEOTIDE SEQUENCE [LARGE SCALE GENOMIC DNA]</scope>
    <source>
        <strain evidence="8">strain Y</strain>
    </source>
</reference>
<keyword evidence="5" id="KW-0963">Cytoplasm</keyword>
<name>A0A0D6JC76_9HYPH</name>
<evidence type="ECO:0000313" key="8">
    <source>
        <dbReference type="Proteomes" id="UP000033187"/>
    </source>
</evidence>
<comment type="pathway">
    <text evidence="5">Cofactor biosynthesis; coenzyme A biosynthesis; CoA from (R)-pantothenate: step 5/5.</text>
</comment>
<evidence type="ECO:0000256" key="4">
    <source>
        <dbReference type="ARBA" id="ARBA00022993"/>
    </source>
</evidence>
<sequence length="209" mass="23146">MLIIGLTGSIGMGKSTAAERFRHNGVAVFDADAAVHELYRGPASPSIERAFPGTTENGVVDRQKLAAALLEAPEKFRQLEDIVHPMVREVERQFLRDQVQAGAELAVLEIPLLIETGADNMVDVVVVVSAEPDTQRKRVLDRSGMSIEKLEQILSRQVPDAEKRKRADFVVDTNGPIESAQSAVDAIVQKLREDKGRTYAHQAYHRHWS</sequence>
<dbReference type="Gene3D" id="3.40.50.300">
    <property type="entry name" value="P-loop containing nucleotide triphosphate hydrolases"/>
    <property type="match status" value="1"/>
</dbReference>
<comment type="catalytic activity">
    <reaction evidence="5">
        <text>3'-dephospho-CoA + ATP = ADP + CoA + H(+)</text>
        <dbReference type="Rhea" id="RHEA:18245"/>
        <dbReference type="ChEBI" id="CHEBI:15378"/>
        <dbReference type="ChEBI" id="CHEBI:30616"/>
        <dbReference type="ChEBI" id="CHEBI:57287"/>
        <dbReference type="ChEBI" id="CHEBI:57328"/>
        <dbReference type="ChEBI" id="CHEBI:456216"/>
        <dbReference type="EC" id="2.7.1.24"/>
    </reaction>
</comment>
<dbReference type="UniPathway" id="UPA00241">
    <property type="reaction ID" value="UER00356"/>
</dbReference>
<dbReference type="PANTHER" id="PTHR10695">
    <property type="entry name" value="DEPHOSPHO-COA KINASE-RELATED"/>
    <property type="match status" value="1"/>
</dbReference>
<evidence type="ECO:0000256" key="3">
    <source>
        <dbReference type="ARBA" id="ARBA00022840"/>
    </source>
</evidence>
<dbReference type="GO" id="GO:0005737">
    <property type="term" value="C:cytoplasm"/>
    <property type="evidence" value="ECO:0007669"/>
    <property type="project" value="UniProtKB-SubCell"/>
</dbReference>